<proteinExistence type="predicted"/>
<evidence type="ECO:0000313" key="1">
    <source>
        <dbReference type="EMBL" id="EBN5354189.1"/>
    </source>
</evidence>
<name>A0A5T8GVN7_SALER</name>
<protein>
    <submittedName>
        <fullName evidence="1">Uncharacterized protein</fullName>
    </submittedName>
</protein>
<sequence length="59" mass="6471">MAAIKQPLLAHSMYRASASTNGAMLSISLKIGRFTLFAIDILRTPGSQISHAKSIEYQY</sequence>
<accession>A0A5T8GVN7</accession>
<organism evidence="1">
    <name type="scientific">Salmonella enterica</name>
    <name type="common">Salmonella choleraesuis</name>
    <dbReference type="NCBI Taxonomy" id="28901"/>
    <lineage>
        <taxon>Bacteria</taxon>
        <taxon>Pseudomonadati</taxon>
        <taxon>Pseudomonadota</taxon>
        <taxon>Gammaproteobacteria</taxon>
        <taxon>Enterobacterales</taxon>
        <taxon>Enterobacteriaceae</taxon>
        <taxon>Salmonella</taxon>
    </lineage>
</organism>
<dbReference type="EMBL" id="AAGGBR010000051">
    <property type="protein sequence ID" value="EBN5354189.1"/>
    <property type="molecule type" value="Genomic_DNA"/>
</dbReference>
<reference evidence="1" key="1">
    <citation type="submission" date="2018-07" db="EMBL/GenBank/DDBJ databases">
        <authorList>
            <consortium name="PulseNet: The National Subtyping Network for Foodborne Disease Surveillance"/>
            <person name="Tarr C.L."/>
            <person name="Trees E."/>
            <person name="Katz L.S."/>
            <person name="Carleton-Romer H.A."/>
            <person name="Stroika S."/>
            <person name="Kucerova Z."/>
            <person name="Roache K.F."/>
            <person name="Sabol A.L."/>
            <person name="Besser J."/>
            <person name="Gerner-Smidt P."/>
        </authorList>
    </citation>
    <scope>NUCLEOTIDE SEQUENCE</scope>
    <source>
        <strain evidence="1">PNUSAS044750</strain>
    </source>
</reference>
<dbReference type="AlphaFoldDB" id="A0A5T8GVN7"/>
<comment type="caution">
    <text evidence="1">The sequence shown here is derived from an EMBL/GenBank/DDBJ whole genome shotgun (WGS) entry which is preliminary data.</text>
</comment>
<gene>
    <name evidence="1" type="ORF">DVE28_23965</name>
</gene>